<proteinExistence type="predicted"/>
<dbReference type="EMBL" id="GL834246">
    <property type="protein sequence ID" value="EGB01744.1"/>
    <property type="molecule type" value="Genomic_DNA"/>
</dbReference>
<name>F0YT15_AURAN</name>
<feature type="transmembrane region" description="Helical" evidence="1">
    <location>
        <begin position="193"/>
        <end position="213"/>
    </location>
</feature>
<feature type="transmembrane region" description="Helical" evidence="1">
    <location>
        <begin position="110"/>
        <end position="129"/>
    </location>
</feature>
<dbReference type="Proteomes" id="UP000002729">
    <property type="component" value="Unassembled WGS sequence"/>
</dbReference>
<evidence type="ECO:0000313" key="3">
    <source>
        <dbReference type="Proteomes" id="UP000002729"/>
    </source>
</evidence>
<evidence type="ECO:0000256" key="1">
    <source>
        <dbReference type="SAM" id="Phobius"/>
    </source>
</evidence>
<gene>
    <name evidence="2" type="ORF">AURANDRAFT_69538</name>
</gene>
<keyword evidence="1" id="KW-1133">Transmembrane helix</keyword>
<dbReference type="InterPro" id="IPR036259">
    <property type="entry name" value="MFS_trans_sf"/>
</dbReference>
<reference evidence="2 3" key="1">
    <citation type="journal article" date="2011" name="Proc. Natl. Acad. Sci. U.S.A.">
        <title>Niche of harmful alga Aureococcus anophagefferens revealed through ecogenomics.</title>
        <authorList>
            <person name="Gobler C.J."/>
            <person name="Berry D.L."/>
            <person name="Dyhrman S.T."/>
            <person name="Wilhelm S.W."/>
            <person name="Salamov A."/>
            <person name="Lobanov A.V."/>
            <person name="Zhang Y."/>
            <person name="Collier J.L."/>
            <person name="Wurch L.L."/>
            <person name="Kustka A.B."/>
            <person name="Dill B.D."/>
            <person name="Shah M."/>
            <person name="VerBerkmoes N.C."/>
            <person name="Kuo A."/>
            <person name="Terry A."/>
            <person name="Pangilinan J."/>
            <person name="Lindquist E.A."/>
            <person name="Lucas S."/>
            <person name="Paulsen I.T."/>
            <person name="Hattenrath-Lehmann T.K."/>
            <person name="Talmage S.C."/>
            <person name="Walker E.A."/>
            <person name="Koch F."/>
            <person name="Burson A.M."/>
            <person name="Marcoval M.A."/>
            <person name="Tang Y.Z."/>
            <person name="Lecleir G.R."/>
            <person name="Coyne K.J."/>
            <person name="Berg G.M."/>
            <person name="Bertrand E.M."/>
            <person name="Saito M.A."/>
            <person name="Gladyshev V.N."/>
            <person name="Grigoriev I.V."/>
        </authorList>
    </citation>
    <scope>NUCLEOTIDE SEQUENCE [LARGE SCALE GENOMIC DNA]</scope>
    <source>
        <strain evidence="3">CCMP 1984</strain>
    </source>
</reference>
<dbReference type="InParanoid" id="F0YT15"/>
<evidence type="ECO:0000313" key="2">
    <source>
        <dbReference type="EMBL" id="EGB01744.1"/>
    </source>
</evidence>
<protein>
    <submittedName>
        <fullName evidence="2">Uncharacterized protein</fullName>
    </submittedName>
</protein>
<keyword evidence="3" id="KW-1185">Reference proteome</keyword>
<sequence>FGALCASGALQGACGGSAALLAASFAYASRAAPGDDARAAAPAPRDGDGAGADGGYAALAPDDVAGPASATRTFSAAATRGFRAVAASLTASLAPAAGGWAADAYGDAPALAAAAALAGLALVWVVAALPPTRRARPAAAAPGLADAAAGLRALVAPGGDARALAAAWALVSCNNVGVGAIAVQYLARRWSKAQVGAYVSLLGAAAAVGNVALEPLARRGARRSKRRDDRDVAVDLLLARLGCLASALLSLGFATVKTQRAMYAL</sequence>
<feature type="non-terminal residue" evidence="2">
    <location>
        <position position="265"/>
    </location>
</feature>
<dbReference type="RefSeq" id="XP_009043557.1">
    <property type="nucleotide sequence ID" value="XM_009045309.1"/>
</dbReference>
<feature type="non-terminal residue" evidence="2">
    <location>
        <position position="1"/>
    </location>
</feature>
<dbReference type="KEGG" id="aaf:AURANDRAFT_69538"/>
<dbReference type="GeneID" id="20227594"/>
<organism evidence="3">
    <name type="scientific">Aureococcus anophagefferens</name>
    <name type="common">Harmful bloom alga</name>
    <dbReference type="NCBI Taxonomy" id="44056"/>
    <lineage>
        <taxon>Eukaryota</taxon>
        <taxon>Sar</taxon>
        <taxon>Stramenopiles</taxon>
        <taxon>Ochrophyta</taxon>
        <taxon>Pelagophyceae</taxon>
        <taxon>Pelagomonadales</taxon>
        <taxon>Pelagomonadaceae</taxon>
        <taxon>Aureococcus</taxon>
    </lineage>
</organism>
<keyword evidence="1" id="KW-0472">Membrane</keyword>
<accession>F0YT15</accession>
<feature type="transmembrane region" description="Helical" evidence="1">
    <location>
        <begin position="234"/>
        <end position="256"/>
    </location>
</feature>
<dbReference type="AlphaFoldDB" id="F0YT15"/>
<keyword evidence="1" id="KW-0812">Transmembrane</keyword>
<dbReference type="SUPFAM" id="SSF103473">
    <property type="entry name" value="MFS general substrate transporter"/>
    <property type="match status" value="1"/>
</dbReference>